<comment type="caution">
    <text evidence="2">The sequence shown here is derived from an EMBL/GenBank/DDBJ whole genome shotgun (WGS) entry which is preliminary data.</text>
</comment>
<evidence type="ECO:0000256" key="1">
    <source>
        <dbReference type="SAM" id="Phobius"/>
    </source>
</evidence>
<evidence type="ECO:0000313" key="2">
    <source>
        <dbReference type="EMBL" id="PKY59208.1"/>
    </source>
</evidence>
<sequence>MSWKSTSVPVERRFSGGTDLITKRHSSLGRETIQTCMKYLGNGFEVWRTALKTLVNRILYKCKILCVLHRDLYNRMAYLYFPFFFIAFSSLSSLSLDLLSDEEWSLDNEQAMKTVLG</sequence>
<keyword evidence="1" id="KW-0812">Transmembrane</keyword>
<feature type="transmembrane region" description="Helical" evidence="1">
    <location>
        <begin position="77"/>
        <end position="96"/>
    </location>
</feature>
<dbReference type="Proteomes" id="UP000234323">
    <property type="component" value="Unassembled WGS sequence"/>
</dbReference>
<gene>
    <name evidence="2" type="ORF">RhiirA4_481774</name>
</gene>
<keyword evidence="1" id="KW-1133">Transmembrane helix</keyword>
<accession>A0A2I1HJZ4</accession>
<name>A0A2I1HJZ4_9GLOM</name>
<reference evidence="2 3" key="1">
    <citation type="submission" date="2015-10" db="EMBL/GenBank/DDBJ databases">
        <title>Genome analyses suggest a sexual origin of heterokaryosis in a supposedly ancient asexual fungus.</title>
        <authorList>
            <person name="Ropars J."/>
            <person name="Sedzielewska K."/>
            <person name="Noel J."/>
            <person name="Charron P."/>
            <person name="Farinelli L."/>
            <person name="Marton T."/>
            <person name="Kruger M."/>
            <person name="Pelin A."/>
            <person name="Brachmann A."/>
            <person name="Corradi N."/>
        </authorList>
    </citation>
    <scope>NUCLEOTIDE SEQUENCE [LARGE SCALE GENOMIC DNA]</scope>
    <source>
        <strain evidence="2 3">A4</strain>
    </source>
</reference>
<evidence type="ECO:0008006" key="4">
    <source>
        <dbReference type="Google" id="ProtNLM"/>
    </source>
</evidence>
<organism evidence="2 3">
    <name type="scientific">Rhizophagus irregularis</name>
    <dbReference type="NCBI Taxonomy" id="588596"/>
    <lineage>
        <taxon>Eukaryota</taxon>
        <taxon>Fungi</taxon>
        <taxon>Fungi incertae sedis</taxon>
        <taxon>Mucoromycota</taxon>
        <taxon>Glomeromycotina</taxon>
        <taxon>Glomeromycetes</taxon>
        <taxon>Glomerales</taxon>
        <taxon>Glomeraceae</taxon>
        <taxon>Rhizophagus</taxon>
    </lineage>
</organism>
<keyword evidence="1" id="KW-0472">Membrane</keyword>
<dbReference type="EMBL" id="LLXI01003427">
    <property type="protein sequence ID" value="PKY59208.1"/>
    <property type="molecule type" value="Genomic_DNA"/>
</dbReference>
<dbReference type="AlphaFoldDB" id="A0A2I1HJZ4"/>
<evidence type="ECO:0000313" key="3">
    <source>
        <dbReference type="Proteomes" id="UP000234323"/>
    </source>
</evidence>
<proteinExistence type="predicted"/>
<keyword evidence="3" id="KW-1185">Reference proteome</keyword>
<protein>
    <recommendedName>
        <fullName evidence="4">HAT C-terminal dimerisation domain-containing protein</fullName>
    </recommendedName>
</protein>